<feature type="transmembrane region" description="Helical" evidence="10">
    <location>
        <begin position="545"/>
        <end position="567"/>
    </location>
</feature>
<feature type="transmembrane region" description="Helical" evidence="10">
    <location>
        <begin position="221"/>
        <end position="237"/>
    </location>
</feature>
<evidence type="ECO:0000313" key="12">
    <source>
        <dbReference type="Proteomes" id="UP000775213"/>
    </source>
</evidence>
<protein>
    <recommendedName>
        <fullName evidence="13">Oligopeptide transporter</fullName>
    </recommendedName>
</protein>
<evidence type="ECO:0000256" key="1">
    <source>
        <dbReference type="ARBA" id="ARBA00004141"/>
    </source>
</evidence>
<evidence type="ECO:0000256" key="2">
    <source>
        <dbReference type="ARBA" id="ARBA00005484"/>
    </source>
</evidence>
<evidence type="ECO:0000256" key="8">
    <source>
        <dbReference type="ARBA" id="ARBA00023136"/>
    </source>
</evidence>
<feature type="transmembrane region" description="Helical" evidence="10">
    <location>
        <begin position="1018"/>
        <end position="1042"/>
    </location>
</feature>
<comment type="subcellular location">
    <subcellularLocation>
        <location evidence="1">Membrane</location>
        <topology evidence="1">Multi-pass membrane protein</topology>
    </subcellularLocation>
</comment>
<feature type="transmembrane region" description="Helical" evidence="10">
    <location>
        <begin position="1194"/>
        <end position="1217"/>
    </location>
</feature>
<feature type="transmembrane region" description="Helical" evidence="10">
    <location>
        <begin position="1286"/>
        <end position="1308"/>
    </location>
</feature>
<feature type="transmembrane region" description="Helical" evidence="10">
    <location>
        <begin position="886"/>
        <end position="906"/>
    </location>
</feature>
<dbReference type="InterPro" id="IPR004648">
    <property type="entry name" value="Oligpept_transpt"/>
</dbReference>
<feature type="transmembrane region" description="Helical" evidence="10">
    <location>
        <begin position="804"/>
        <end position="823"/>
    </location>
</feature>
<organism evidence="11 12">
    <name type="scientific">Dendrobium chrysotoxum</name>
    <name type="common">Orchid</name>
    <dbReference type="NCBI Taxonomy" id="161865"/>
    <lineage>
        <taxon>Eukaryota</taxon>
        <taxon>Viridiplantae</taxon>
        <taxon>Streptophyta</taxon>
        <taxon>Embryophyta</taxon>
        <taxon>Tracheophyta</taxon>
        <taxon>Spermatophyta</taxon>
        <taxon>Magnoliopsida</taxon>
        <taxon>Liliopsida</taxon>
        <taxon>Asparagales</taxon>
        <taxon>Orchidaceae</taxon>
        <taxon>Epidendroideae</taxon>
        <taxon>Malaxideae</taxon>
        <taxon>Dendrobiinae</taxon>
        <taxon>Dendrobium</taxon>
    </lineage>
</organism>
<evidence type="ECO:0000256" key="4">
    <source>
        <dbReference type="ARBA" id="ARBA00022692"/>
    </source>
</evidence>
<keyword evidence="7 10" id="KW-1133">Transmembrane helix</keyword>
<feature type="transmembrane region" description="Helical" evidence="10">
    <location>
        <begin position="644"/>
        <end position="662"/>
    </location>
</feature>
<feature type="transmembrane region" description="Helical" evidence="10">
    <location>
        <begin position="55"/>
        <end position="75"/>
    </location>
</feature>
<evidence type="ECO:0000256" key="9">
    <source>
        <dbReference type="SAM" id="MobiDB-lite"/>
    </source>
</evidence>
<feature type="transmembrane region" description="Helical" evidence="10">
    <location>
        <begin position="668"/>
        <end position="683"/>
    </location>
</feature>
<feature type="transmembrane region" description="Helical" evidence="10">
    <location>
        <begin position="433"/>
        <end position="450"/>
    </location>
</feature>
<evidence type="ECO:0000256" key="5">
    <source>
        <dbReference type="ARBA" id="ARBA00022856"/>
    </source>
</evidence>
<feature type="transmembrane region" description="Helical" evidence="10">
    <location>
        <begin position="165"/>
        <end position="187"/>
    </location>
</feature>
<feature type="transmembrane region" description="Helical" evidence="10">
    <location>
        <begin position="1358"/>
        <end position="1376"/>
    </location>
</feature>
<sequence>MGEVSVLSPPSGHHQESSFFDSNQGWQVEENDHPIEEVRLTVDPSDNPNIPALTFRTWLIGVISCVLLSFANMFFGYRTNQLSIGSVCIQIIALPIGRFLATALPKKEIKFPFTNWSFSLNPGPFSMKEHCLITIFASAGAGGLYAIHIVTIVKAFYHRKIHPMAAFLLAQTTQLLGFGWAGIYRKYLVESPYMWWPANLVQVSLFKALHLEEKRKKGAMTRFQFFILVFITSFAYYSIPGFIFPAISTVSILCLIFKKSVTKQQIGSGLKGLGLGSFGIDWSTVAGFLGSPLATPASAIFNIMFGFVIGVYVLIPIAYWTNTYNAKRFPMISSHVFDYTGHSYNTTRIINDKTFTLNPKEEESYSKINLSITFALLYGTSFATLTASIMHVALHHGKTIWKMWKETKEYTKTKIEDVHTRLMKRNYAPVPQYWFYVLLVFVIALSIFTCEGFDRQLQLPWWGVLFACILALLFTLPIGVILATTNMAPGLNVLTEYIFGLILPGNPMANVTFKTYGTISMGQALTLLSDLNLGHYMKIPPKSMFIVQLTGTMIASCVYFATAWFLLDTVKYICDPKNLPDGSPWTCPNDDVFYNASIIWGLVGPVRMFGKLGHYSALNFFFLIGLLLPIPFWYLSKVFPRNKLLRYIHIPLIIAGIGGLLPPHSVNYIMWGSVGIFFNHFIYKRYKEWWARHTYVMSAALDAGVAFMGIFIFFALQFNNISGIDWWGGVADDYCPLASCPTAPGVVIEVEENDHPIEEVRLTVDPSDNPNIPALTFCTWLIGVISCMLLSFVNTFFYYRIEQLSIGSVCIQIIALPIGRFLAATLPKKEIKFPFTNWSFSLNPGPFSMKEHCLITIFSSAGAGDVYAMHAVIIVKVFYHTNINPIAAFLLAQTSQLLGFGWFGIYKKILVDNPYMWWPENLVQVSPYKALHQKEKRKKGTITRFQFFIVVFITSFAYYTIPGFIFPAISTIYVLCLIFKKSITKQQIGSRLNGLGVGSFGIDWSTVTNFWGSPLATPASAIFNIMLGFFIGIYVLIPISYWTNTYNVKRFPIISCDIFDYTGHRYNTTRIINYKTFTLNLEEAESYSKINISITFLLAYGTSFAYMTASIMHVALHDGKCIYNFISSVKFIRNIWKMWKDTKECDKEKIDVHARLMKRNYEPVPQWWFYVLLVAVIGLSIFTCKGFGRHLQVPWWGFLFIFIIALLFTLPFGVIMATTGQKSYFSSYMQGLNVITEYIFGLILPGNPIANMTFKMYGTASLNQAFTLLGDLNLGHYMKIPPKSMFIVQLAGTMISSFVCFATTWFLLDIVKHICDPKNLPEGSPWTCPNDDGLYNTSIIWGLIGPVRLFGKLGHYSALNFFFLIGLLLPIPFWYLSKVFPRNKLLRYIHIPLIITGMGGLLPAHSVNYIMYKEWWARHTYVMSAALDAGVAFMGIFIFFALQFNNIGGIDWWGGVVGDYCPLARCPVAPEVVIEELFSPKSFSSCVRYIFCLHVVFYYLNNNKIVNLISIIWIADLSSLDNKLEPVETNTEVNKSYVHIDHTTLLNIPMDRTTSMNLPPNIETIYVEENQPFVLNKGKNDKSFLSQSDNVMIRYAKKKLLVNPIMWSTLRQS</sequence>
<feature type="transmembrane region" description="Helical" evidence="10">
    <location>
        <begin position="299"/>
        <end position="321"/>
    </location>
</feature>
<evidence type="ECO:0008006" key="13">
    <source>
        <dbReference type="Google" id="ProtNLM"/>
    </source>
</evidence>
<evidence type="ECO:0000256" key="7">
    <source>
        <dbReference type="ARBA" id="ARBA00022989"/>
    </source>
</evidence>
<feature type="transmembrane region" description="Helical" evidence="10">
    <location>
        <begin position="1422"/>
        <end position="1444"/>
    </location>
</feature>
<keyword evidence="8 10" id="KW-0472">Membrane</keyword>
<dbReference type="InterPro" id="IPR004813">
    <property type="entry name" value="OPT"/>
</dbReference>
<feature type="transmembrane region" description="Helical" evidence="10">
    <location>
        <begin position="1167"/>
        <end position="1188"/>
    </location>
</feature>
<comment type="caution">
    <text evidence="11">The sequence shown here is derived from an EMBL/GenBank/DDBJ whole genome shotgun (WGS) entry which is preliminary data.</text>
</comment>
<dbReference type="NCBIfam" id="TIGR00727">
    <property type="entry name" value="ISP4_OPT"/>
    <property type="match status" value="2"/>
</dbReference>
<dbReference type="Proteomes" id="UP000775213">
    <property type="component" value="Unassembled WGS sequence"/>
</dbReference>
<feature type="transmembrane region" description="Helical" evidence="10">
    <location>
        <begin position="273"/>
        <end position="293"/>
    </location>
</feature>
<feature type="transmembrane region" description="Helical" evidence="10">
    <location>
        <begin position="964"/>
        <end position="980"/>
    </location>
</feature>
<dbReference type="Pfam" id="PF03169">
    <property type="entry name" value="OPT"/>
    <property type="match status" value="2"/>
</dbReference>
<dbReference type="EMBL" id="JAGFBR010000012">
    <property type="protein sequence ID" value="KAH0458307.1"/>
    <property type="molecule type" value="Genomic_DNA"/>
</dbReference>
<keyword evidence="6" id="KW-0653">Protein transport</keyword>
<dbReference type="PANTHER" id="PTHR22601">
    <property type="entry name" value="ISP4 LIKE PROTEIN"/>
    <property type="match status" value="1"/>
</dbReference>
<dbReference type="GO" id="GO:0016020">
    <property type="term" value="C:membrane"/>
    <property type="evidence" value="ECO:0007669"/>
    <property type="project" value="UniProtKB-SubCell"/>
</dbReference>
<dbReference type="GO" id="GO:0015031">
    <property type="term" value="P:protein transport"/>
    <property type="evidence" value="ECO:0007669"/>
    <property type="project" value="UniProtKB-KW"/>
</dbReference>
<feature type="transmembrane region" description="Helical" evidence="10">
    <location>
        <begin position="992"/>
        <end position="1012"/>
    </location>
</feature>
<feature type="transmembrane region" description="Helical" evidence="10">
    <location>
        <begin position="132"/>
        <end position="153"/>
    </location>
</feature>
<name>A0AAV7GPQ1_DENCH</name>
<evidence type="ECO:0000256" key="6">
    <source>
        <dbReference type="ARBA" id="ARBA00022927"/>
    </source>
</evidence>
<keyword evidence="4 10" id="KW-0812">Transmembrane</keyword>
<feature type="region of interest" description="Disordered" evidence="9">
    <location>
        <begin position="1"/>
        <end position="20"/>
    </location>
</feature>
<proteinExistence type="inferred from homology"/>
<accession>A0AAV7GPQ1</accession>
<evidence type="ECO:0000313" key="11">
    <source>
        <dbReference type="EMBL" id="KAH0458307.1"/>
    </source>
</evidence>
<keyword evidence="3" id="KW-0813">Transport</keyword>
<evidence type="ECO:0000256" key="3">
    <source>
        <dbReference type="ARBA" id="ARBA00022448"/>
    </source>
</evidence>
<feature type="transmembrane region" description="Helical" evidence="10">
    <location>
        <begin position="1388"/>
        <end position="1410"/>
    </location>
</feature>
<feature type="transmembrane region" description="Helical" evidence="10">
    <location>
        <begin position="82"/>
        <end position="101"/>
    </location>
</feature>
<gene>
    <name evidence="11" type="ORF">IEQ34_013622</name>
</gene>
<reference evidence="11 12" key="1">
    <citation type="journal article" date="2021" name="Hortic Res">
        <title>Chromosome-scale assembly of the Dendrobium chrysotoxum genome enhances the understanding of orchid evolution.</title>
        <authorList>
            <person name="Zhang Y."/>
            <person name="Zhang G.Q."/>
            <person name="Zhang D."/>
            <person name="Liu X.D."/>
            <person name="Xu X.Y."/>
            <person name="Sun W.H."/>
            <person name="Yu X."/>
            <person name="Zhu X."/>
            <person name="Wang Z.W."/>
            <person name="Zhao X."/>
            <person name="Zhong W.Y."/>
            <person name="Chen H."/>
            <person name="Yin W.L."/>
            <person name="Huang T."/>
            <person name="Niu S.C."/>
            <person name="Liu Z.J."/>
        </authorList>
    </citation>
    <scope>NUCLEOTIDE SEQUENCE [LARGE SCALE GENOMIC DNA]</scope>
    <source>
        <strain evidence="11">Lindl</strain>
    </source>
</reference>
<feature type="transmembrane region" description="Helical" evidence="10">
    <location>
        <begin position="772"/>
        <end position="797"/>
    </location>
</feature>
<feature type="transmembrane region" description="Helical" evidence="10">
    <location>
        <begin position="615"/>
        <end position="635"/>
    </location>
</feature>
<keyword evidence="12" id="KW-1185">Reference proteome</keyword>
<comment type="similarity">
    <text evidence="2">Belongs to the oligopeptide OPT transporter (TC 2.A.67.1) family.</text>
</comment>
<keyword evidence="5" id="KW-0571">Peptide transport</keyword>
<dbReference type="NCBIfam" id="TIGR00728">
    <property type="entry name" value="OPT_sfam"/>
    <property type="match status" value="2"/>
</dbReference>
<feature type="transmembrane region" description="Helical" evidence="10">
    <location>
        <begin position="462"/>
        <end position="483"/>
    </location>
</feature>
<feature type="transmembrane region" description="Helical" evidence="10">
    <location>
        <begin position="370"/>
        <end position="394"/>
    </location>
</feature>
<evidence type="ECO:0000256" key="10">
    <source>
        <dbReference type="SAM" id="Phobius"/>
    </source>
</evidence>
<feature type="transmembrane region" description="Helical" evidence="10">
    <location>
        <begin position="695"/>
        <end position="716"/>
    </location>
</feature>
<dbReference type="GO" id="GO:0035673">
    <property type="term" value="F:oligopeptide transmembrane transporter activity"/>
    <property type="evidence" value="ECO:0007669"/>
    <property type="project" value="InterPro"/>
</dbReference>